<accession>A0ABX4UTJ6</accession>
<feature type="compositionally biased region" description="Low complexity" evidence="1">
    <location>
        <begin position="43"/>
        <end position="52"/>
    </location>
</feature>
<reference evidence="2 3" key="1">
    <citation type="submission" date="2017-09" db="EMBL/GenBank/DDBJ databases">
        <title>Bacterial strain isolated from the female urinary microbiota.</title>
        <authorList>
            <person name="Thomas-White K."/>
            <person name="Kumar N."/>
            <person name="Forster S."/>
            <person name="Putonti C."/>
            <person name="Lawley T."/>
            <person name="Wolfe A.J."/>
        </authorList>
    </citation>
    <scope>NUCLEOTIDE SEQUENCE [LARGE SCALE GENOMIC DNA]</scope>
    <source>
        <strain evidence="2 3">UMB0744</strain>
    </source>
</reference>
<comment type="caution">
    <text evidence="2">The sequence shown here is derived from an EMBL/GenBank/DDBJ whole genome shotgun (WGS) entry which is preliminary data.</text>
</comment>
<name>A0ABX4UTJ6_9ACTO</name>
<organism evidence="2 3">
    <name type="scientific">Varibaculum cambriense</name>
    <dbReference type="NCBI Taxonomy" id="184870"/>
    <lineage>
        <taxon>Bacteria</taxon>
        <taxon>Bacillati</taxon>
        <taxon>Actinomycetota</taxon>
        <taxon>Actinomycetes</taxon>
        <taxon>Actinomycetales</taxon>
        <taxon>Actinomycetaceae</taxon>
        <taxon>Varibaculum</taxon>
    </lineage>
</organism>
<sequence length="99" mass="9548">MGCGSGCGTGFGVGLGSGFGGSTGSGAGVGFSFTVGTGSGTGAVSAAKAGSAPPTQQSVAANNPAHPLRSSALIVLRFPIGKSSLNCRYYFPDSLVHIH</sequence>
<keyword evidence="3" id="KW-1185">Reference proteome</keyword>
<protein>
    <submittedName>
        <fullName evidence="2">Uncharacterized protein</fullName>
    </submittedName>
</protein>
<evidence type="ECO:0000256" key="1">
    <source>
        <dbReference type="SAM" id="MobiDB-lite"/>
    </source>
</evidence>
<dbReference type="EMBL" id="PNGC01000002">
    <property type="protein sequence ID" value="PMB89417.1"/>
    <property type="molecule type" value="Genomic_DNA"/>
</dbReference>
<gene>
    <name evidence="2" type="ORF">CJ240_06525</name>
</gene>
<evidence type="ECO:0000313" key="3">
    <source>
        <dbReference type="Proteomes" id="UP000243201"/>
    </source>
</evidence>
<dbReference type="Proteomes" id="UP000243201">
    <property type="component" value="Unassembled WGS sequence"/>
</dbReference>
<proteinExistence type="predicted"/>
<feature type="region of interest" description="Disordered" evidence="1">
    <location>
        <begin position="43"/>
        <end position="63"/>
    </location>
</feature>
<evidence type="ECO:0000313" key="2">
    <source>
        <dbReference type="EMBL" id="PMB89417.1"/>
    </source>
</evidence>